<feature type="transmembrane region" description="Helical" evidence="2">
    <location>
        <begin position="85"/>
        <end position="109"/>
    </location>
</feature>
<evidence type="ECO:0000313" key="4">
    <source>
        <dbReference type="EMBL" id="RUO24412.1"/>
    </source>
</evidence>
<keyword evidence="1" id="KW-0997">Cell inner membrane</keyword>
<comment type="pathway">
    <text evidence="1">Phospholipid metabolism; phosphatidylglycerol biosynthesis; phosphatidylglycerol from CDP-diacylglycerol: step 2/2.</text>
</comment>
<comment type="subcellular location">
    <subcellularLocation>
        <location evidence="1">Cell inner membrane</location>
        <topology evidence="1">Multi-pass membrane protein</topology>
    </subcellularLocation>
</comment>
<dbReference type="SUPFAM" id="SSF101307">
    <property type="entry name" value="YutG-like"/>
    <property type="match status" value="1"/>
</dbReference>
<feature type="domain" description="YutG/PgpA" evidence="3">
    <location>
        <begin position="14"/>
        <end position="151"/>
    </location>
</feature>
<keyword evidence="1 2" id="KW-0472">Membrane</keyword>
<keyword evidence="1" id="KW-0443">Lipid metabolism</keyword>
<dbReference type="InterPro" id="IPR026037">
    <property type="entry name" value="PgpA"/>
</dbReference>
<keyword evidence="1" id="KW-0378">Hydrolase</keyword>
<dbReference type="RefSeq" id="WP_126804115.1">
    <property type="nucleotide sequence ID" value="NZ_PIPL01000002.1"/>
</dbReference>
<keyword evidence="1" id="KW-0479">Metal-binding</keyword>
<dbReference type="AlphaFoldDB" id="A0A432W4H9"/>
<keyword evidence="1" id="KW-0442">Lipid degradation</keyword>
<sequence>MKYAQLLKNPIHFLALGFGSGLSPKAPGTMGTVAAIPVVILAAMLGDAAFVVLTAVACVLGVYICGYTAKAMGEHDHPAIVWDEIAGYMVAMILVPVTWQTLLLAFVLFRFFDVLKPWPISWLDKHVSGGFGIMIDDILAGLASLAIIHILLQFF</sequence>
<gene>
    <name evidence="4" type="ORF">CWE09_11140</name>
</gene>
<keyword evidence="1" id="KW-0460">Magnesium</keyword>
<dbReference type="Proteomes" id="UP000288293">
    <property type="component" value="Unassembled WGS sequence"/>
</dbReference>
<evidence type="ECO:0000256" key="2">
    <source>
        <dbReference type="SAM" id="Phobius"/>
    </source>
</evidence>
<dbReference type="UniPathway" id="UPA00084">
    <property type="reaction ID" value="UER00504"/>
</dbReference>
<name>A0A432W4H9_9GAMM</name>
<feature type="transmembrane region" description="Helical" evidence="2">
    <location>
        <begin position="34"/>
        <end position="64"/>
    </location>
</feature>
<comment type="caution">
    <text evidence="4">The sequence shown here is derived from an EMBL/GenBank/DDBJ whole genome shotgun (WGS) entry which is preliminary data.</text>
</comment>
<dbReference type="GO" id="GO:0008962">
    <property type="term" value="F:phosphatidylglycerophosphatase activity"/>
    <property type="evidence" value="ECO:0007669"/>
    <property type="project" value="UniProtKB-EC"/>
</dbReference>
<comment type="cofactor">
    <cofactor evidence="1">
        <name>Mg(2+)</name>
        <dbReference type="ChEBI" id="CHEBI:18420"/>
    </cofactor>
</comment>
<dbReference type="GO" id="GO:0046872">
    <property type="term" value="F:metal ion binding"/>
    <property type="evidence" value="ECO:0007669"/>
    <property type="project" value="UniProtKB-KW"/>
</dbReference>
<keyword evidence="2" id="KW-1133">Transmembrane helix</keyword>
<dbReference type="EC" id="3.1.3.27" evidence="1"/>
<reference evidence="4 5" key="1">
    <citation type="journal article" date="2011" name="Front. Microbiol.">
        <title>Genomic signatures of strain selection and enhancement in Bacillus atrophaeus var. globigii, a historical biowarfare simulant.</title>
        <authorList>
            <person name="Gibbons H.S."/>
            <person name="Broomall S.M."/>
            <person name="McNew L.A."/>
            <person name="Daligault H."/>
            <person name="Chapman C."/>
            <person name="Bruce D."/>
            <person name="Karavis M."/>
            <person name="Krepps M."/>
            <person name="McGregor P.A."/>
            <person name="Hong C."/>
            <person name="Park K.H."/>
            <person name="Akmal A."/>
            <person name="Feldman A."/>
            <person name="Lin J.S."/>
            <person name="Chang W.E."/>
            <person name="Higgs B.W."/>
            <person name="Demirev P."/>
            <person name="Lindquist J."/>
            <person name="Liem A."/>
            <person name="Fochler E."/>
            <person name="Read T.D."/>
            <person name="Tapia R."/>
            <person name="Johnson S."/>
            <person name="Bishop-Lilly K.A."/>
            <person name="Detter C."/>
            <person name="Han C."/>
            <person name="Sozhamannan S."/>
            <person name="Rosenzweig C.N."/>
            <person name="Skowronski E.W."/>
        </authorList>
    </citation>
    <scope>NUCLEOTIDE SEQUENCE [LARGE SCALE GENOMIC DNA]</scope>
    <source>
        <strain evidence="4 5">MLST1</strain>
    </source>
</reference>
<accession>A0A432W4H9</accession>
<proteinExistence type="predicted"/>
<dbReference type="PIRSF" id="PIRSF006162">
    <property type="entry name" value="PgpA"/>
    <property type="match status" value="1"/>
</dbReference>
<comment type="catalytic activity">
    <reaction evidence="1">
        <text>a 1,2-diacyl-sn-glycero-3-phospho-(1'-sn-glycero-3'-phosphate) + H2O = a 1,2-diacyl-sn-glycero-3-phospho-(1'-sn-glycerol) + phosphate</text>
        <dbReference type="Rhea" id="RHEA:33751"/>
        <dbReference type="ChEBI" id="CHEBI:15377"/>
        <dbReference type="ChEBI" id="CHEBI:43474"/>
        <dbReference type="ChEBI" id="CHEBI:60110"/>
        <dbReference type="ChEBI" id="CHEBI:64716"/>
        <dbReference type="EC" id="3.1.3.27"/>
    </reaction>
</comment>
<dbReference type="InterPro" id="IPR036681">
    <property type="entry name" value="PgpA-like_sf"/>
</dbReference>
<dbReference type="GO" id="GO:0005886">
    <property type="term" value="C:plasma membrane"/>
    <property type="evidence" value="ECO:0007669"/>
    <property type="project" value="UniProtKB-SubCell"/>
</dbReference>
<dbReference type="OrthoDB" id="9804091at2"/>
<dbReference type="PANTHER" id="PTHR36305:SF1">
    <property type="entry name" value="PHOSPHATIDYLGLYCEROPHOSPHATASE A"/>
    <property type="match status" value="1"/>
</dbReference>
<keyword evidence="1" id="KW-1208">Phospholipid metabolism</keyword>
<feature type="transmembrane region" description="Helical" evidence="2">
    <location>
        <begin position="129"/>
        <end position="152"/>
    </location>
</feature>
<dbReference type="PANTHER" id="PTHR36305">
    <property type="entry name" value="PHOSPHATIDYLGLYCEROPHOSPHATASE A"/>
    <property type="match status" value="1"/>
</dbReference>
<organism evidence="4 5">
    <name type="scientific">Aliidiomarina minuta</name>
    <dbReference type="NCBI Taxonomy" id="880057"/>
    <lineage>
        <taxon>Bacteria</taxon>
        <taxon>Pseudomonadati</taxon>
        <taxon>Pseudomonadota</taxon>
        <taxon>Gammaproteobacteria</taxon>
        <taxon>Alteromonadales</taxon>
        <taxon>Idiomarinaceae</taxon>
        <taxon>Aliidiomarina</taxon>
    </lineage>
</organism>
<keyword evidence="1 2" id="KW-0812">Transmembrane</keyword>
<protein>
    <recommendedName>
        <fullName evidence="1">Phosphatidylglycerophosphatase A</fullName>
        <ecNumber evidence="1">3.1.3.27</ecNumber>
    </recommendedName>
    <alternativeName>
        <fullName evidence="1">Phosphatidylglycerolphosphate phosphatase A</fullName>
    </alternativeName>
</protein>
<evidence type="ECO:0000259" key="3">
    <source>
        <dbReference type="Pfam" id="PF04608"/>
    </source>
</evidence>
<keyword evidence="1" id="KW-0595">Phospholipid degradation</keyword>
<comment type="function">
    <text evidence="1">Lipid phosphatase which dephosphorylates phosphatidylglycerophosphate (PGP) to phosphatidylglycerol (PG).</text>
</comment>
<dbReference type="EMBL" id="PIPL01000002">
    <property type="protein sequence ID" value="RUO24412.1"/>
    <property type="molecule type" value="Genomic_DNA"/>
</dbReference>
<dbReference type="Pfam" id="PF04608">
    <property type="entry name" value="PgpA"/>
    <property type="match status" value="1"/>
</dbReference>
<dbReference type="InterPro" id="IPR007686">
    <property type="entry name" value="YutG/PgpA"/>
</dbReference>
<dbReference type="GO" id="GO:0006655">
    <property type="term" value="P:phosphatidylglycerol biosynthetic process"/>
    <property type="evidence" value="ECO:0007669"/>
    <property type="project" value="UniProtKB-UniPathway"/>
</dbReference>
<keyword evidence="1" id="KW-1003">Cell membrane</keyword>
<dbReference type="GO" id="GO:0009395">
    <property type="term" value="P:phospholipid catabolic process"/>
    <property type="evidence" value="ECO:0007669"/>
    <property type="project" value="UniProtKB-KW"/>
</dbReference>
<keyword evidence="5" id="KW-1185">Reference proteome</keyword>
<evidence type="ECO:0000313" key="5">
    <source>
        <dbReference type="Proteomes" id="UP000288293"/>
    </source>
</evidence>
<dbReference type="CDD" id="cd06971">
    <property type="entry name" value="PgpA"/>
    <property type="match status" value="1"/>
</dbReference>
<evidence type="ECO:0000256" key="1">
    <source>
        <dbReference type="PIRNR" id="PIRNR006162"/>
    </source>
</evidence>